<dbReference type="InterPro" id="IPR036291">
    <property type="entry name" value="NAD(P)-bd_dom_sf"/>
</dbReference>
<keyword evidence="2" id="KW-0560">Oxidoreductase</keyword>
<evidence type="ECO:0000259" key="4">
    <source>
        <dbReference type="SMART" id="SM00822"/>
    </source>
</evidence>
<gene>
    <name evidence="5" type="ORF">OINT_2000245</name>
</gene>
<dbReference type="PANTHER" id="PTHR44196:SF1">
    <property type="entry name" value="DEHYDROGENASE_REDUCTASE SDR FAMILY MEMBER 7B"/>
    <property type="match status" value="1"/>
</dbReference>
<dbReference type="HOGENOM" id="CLU_010194_2_1_5"/>
<sequence>MPVVGSIGRGGPGMDVTIITGASDGIGAETARQIAQRDRASAALVLAARNVDKLERLAAELRQLGSSALVIPTDVKDRAACIALIDKAVSAYGRIDTLIVNAGMSAHANFAEIKPDDLDWMHDLMELNYWGSVWPIHAALPYLAASRGRIVAVSSVAGFIGVPGRTAYSGTKFALSGFCEALRAELTPSGISVTIVYPGVVKTDIRKVGYGASGAALGTSGVREDDMMPVEEAVRLMLAGVQARKREVLMTRQMRLGRWLKLIAPALVDRMALKAIKPEFRPKPITPAK</sequence>
<evidence type="ECO:0000313" key="6">
    <source>
        <dbReference type="Proteomes" id="UP000004386"/>
    </source>
</evidence>
<evidence type="ECO:0000313" key="5">
    <source>
        <dbReference type="EMBL" id="EEQ93112.1"/>
    </source>
</evidence>
<comment type="caution">
    <text evidence="5">The sequence shown here is derived from an EMBL/GenBank/DDBJ whole genome shotgun (WGS) entry which is preliminary data.</text>
</comment>
<dbReference type="InterPro" id="IPR002347">
    <property type="entry name" value="SDR_fam"/>
</dbReference>
<dbReference type="PRINTS" id="PR00080">
    <property type="entry name" value="SDRFAMILY"/>
</dbReference>
<dbReference type="PRINTS" id="PR00081">
    <property type="entry name" value="GDHRDH"/>
</dbReference>
<dbReference type="InterPro" id="IPR020904">
    <property type="entry name" value="Sc_DH/Rdtase_CS"/>
</dbReference>
<feature type="domain" description="Ketoreductase" evidence="4">
    <location>
        <begin position="15"/>
        <end position="199"/>
    </location>
</feature>
<dbReference type="AlphaFoldDB" id="C4WMB4"/>
<evidence type="ECO:0000256" key="1">
    <source>
        <dbReference type="ARBA" id="ARBA00006484"/>
    </source>
</evidence>
<protein>
    <submittedName>
        <fullName evidence="5">Corticosteroid 11-beta-dehydrogenase isozyme 1</fullName>
    </submittedName>
</protein>
<dbReference type="PANTHER" id="PTHR44196">
    <property type="entry name" value="DEHYDROGENASE/REDUCTASE SDR FAMILY MEMBER 7B"/>
    <property type="match status" value="1"/>
</dbReference>
<dbReference type="EMBL" id="ACQA01000002">
    <property type="protein sequence ID" value="EEQ93112.1"/>
    <property type="molecule type" value="Genomic_DNA"/>
</dbReference>
<dbReference type="Pfam" id="PF00106">
    <property type="entry name" value="adh_short"/>
    <property type="match status" value="1"/>
</dbReference>
<dbReference type="GO" id="GO:0016020">
    <property type="term" value="C:membrane"/>
    <property type="evidence" value="ECO:0007669"/>
    <property type="project" value="TreeGrafter"/>
</dbReference>
<dbReference type="NCBIfam" id="NF004825">
    <property type="entry name" value="PRK06181.1"/>
    <property type="match status" value="1"/>
</dbReference>
<organism evidence="5 6">
    <name type="scientific">Brucella intermedia LMG 3301</name>
    <dbReference type="NCBI Taxonomy" id="641118"/>
    <lineage>
        <taxon>Bacteria</taxon>
        <taxon>Pseudomonadati</taxon>
        <taxon>Pseudomonadota</taxon>
        <taxon>Alphaproteobacteria</taxon>
        <taxon>Hyphomicrobiales</taxon>
        <taxon>Brucellaceae</taxon>
        <taxon>Brucella/Ochrobactrum group</taxon>
        <taxon>Brucella</taxon>
    </lineage>
</organism>
<name>C4WMB4_9HYPH</name>
<dbReference type="GO" id="GO:0016491">
    <property type="term" value="F:oxidoreductase activity"/>
    <property type="evidence" value="ECO:0007669"/>
    <property type="project" value="UniProtKB-KW"/>
</dbReference>
<evidence type="ECO:0000256" key="2">
    <source>
        <dbReference type="ARBA" id="ARBA00023002"/>
    </source>
</evidence>
<accession>C4WMB4</accession>
<reference evidence="5 6" key="1">
    <citation type="submission" date="2009-05" db="EMBL/GenBank/DDBJ databases">
        <authorList>
            <person name="Setubal J.C."/>
            <person name="Boyle S."/>
            <person name="Crasta O.R."/>
            <person name="Gillespie J.J."/>
            <person name="Kenyon R.W."/>
            <person name="Lu J."/>
            <person name="Mane S."/>
            <person name="Nagrani S."/>
            <person name="Shallom J.M."/>
            <person name="Shallom S."/>
            <person name="Shukla M."/>
            <person name="Snyder E.E."/>
            <person name="Sobral B.W."/>
            <person name="Wattam A.R."/>
            <person name="Will R."/>
            <person name="Williams K."/>
            <person name="Yoo H."/>
            <person name="Munk C."/>
            <person name="Tapia R."/>
            <person name="Green L."/>
            <person name="Rogers Y."/>
            <person name="Detter J.C."/>
            <person name="Bruce D."/>
            <person name="Brettin T.S."/>
            <person name="Tsolis R."/>
        </authorList>
    </citation>
    <scope>NUCLEOTIDE SEQUENCE [LARGE SCALE GENOMIC DNA]</scope>
    <source>
        <strain evidence="5 6">LMG 3301</strain>
    </source>
</reference>
<dbReference type="Gene3D" id="3.40.50.720">
    <property type="entry name" value="NAD(P)-binding Rossmann-like Domain"/>
    <property type="match status" value="1"/>
</dbReference>
<proteinExistence type="inferred from homology"/>
<dbReference type="SMART" id="SM00822">
    <property type="entry name" value="PKS_KR"/>
    <property type="match status" value="1"/>
</dbReference>
<dbReference type="InterPro" id="IPR057326">
    <property type="entry name" value="KR_dom"/>
</dbReference>
<evidence type="ECO:0000256" key="3">
    <source>
        <dbReference type="RuleBase" id="RU000363"/>
    </source>
</evidence>
<comment type="similarity">
    <text evidence="1 3">Belongs to the short-chain dehydrogenases/reductases (SDR) family.</text>
</comment>
<dbReference type="PROSITE" id="PS00061">
    <property type="entry name" value="ADH_SHORT"/>
    <property type="match status" value="1"/>
</dbReference>
<dbReference type="Proteomes" id="UP000004386">
    <property type="component" value="Unassembled WGS sequence"/>
</dbReference>
<dbReference type="SUPFAM" id="SSF51735">
    <property type="entry name" value="NAD(P)-binding Rossmann-fold domains"/>
    <property type="match status" value="1"/>
</dbReference>